<dbReference type="PROSITE" id="PS50835">
    <property type="entry name" value="IG_LIKE"/>
    <property type="match status" value="2"/>
</dbReference>
<dbReference type="InterPro" id="IPR007110">
    <property type="entry name" value="Ig-like_dom"/>
</dbReference>
<organism evidence="4 5">
    <name type="scientific">Stichopus japonicus</name>
    <name type="common">Sea cucumber</name>
    <dbReference type="NCBI Taxonomy" id="307972"/>
    <lineage>
        <taxon>Eukaryota</taxon>
        <taxon>Metazoa</taxon>
        <taxon>Echinodermata</taxon>
        <taxon>Eleutherozoa</taxon>
        <taxon>Echinozoa</taxon>
        <taxon>Holothuroidea</taxon>
        <taxon>Aspidochirotacea</taxon>
        <taxon>Aspidochirotida</taxon>
        <taxon>Stichopodidae</taxon>
        <taxon>Apostichopus</taxon>
    </lineage>
</organism>
<feature type="domain" description="Ig-like" evidence="2">
    <location>
        <begin position="370"/>
        <end position="471"/>
    </location>
</feature>
<dbReference type="OrthoDB" id="120976at2759"/>
<evidence type="ECO:0000259" key="2">
    <source>
        <dbReference type="PROSITE" id="PS50835"/>
    </source>
</evidence>
<accession>A0A2G8KX97</accession>
<dbReference type="STRING" id="307972.A0A2G8KX97"/>
<dbReference type="InterPro" id="IPR027417">
    <property type="entry name" value="P-loop_NTPase"/>
</dbReference>
<feature type="transmembrane region" description="Helical" evidence="1">
    <location>
        <begin position="501"/>
        <end position="527"/>
    </location>
</feature>
<protein>
    <recommendedName>
        <fullName evidence="6">NLR family CARD domain-containing protein 4</fullName>
    </recommendedName>
</protein>
<keyword evidence="1" id="KW-0812">Transmembrane</keyword>
<keyword evidence="1" id="KW-1133">Transmembrane helix</keyword>
<dbReference type="AlphaFoldDB" id="A0A2G8KX97"/>
<dbReference type="PANTHER" id="PTHR46312:SF2">
    <property type="entry name" value="NUCLEOTIDE-BINDING OLIGOMERIZATION DOMAIN-CONTAINING PROTEIN 2-LIKE"/>
    <property type="match status" value="1"/>
</dbReference>
<comment type="caution">
    <text evidence="4">The sequence shown here is derived from an EMBL/GenBank/DDBJ whole genome shotgun (WGS) entry which is preliminary data.</text>
</comment>
<name>A0A2G8KX97_STIJA</name>
<reference evidence="4 5" key="1">
    <citation type="journal article" date="2017" name="PLoS Biol.">
        <title>The sea cucumber genome provides insights into morphological evolution and visceral regeneration.</title>
        <authorList>
            <person name="Zhang X."/>
            <person name="Sun L."/>
            <person name="Yuan J."/>
            <person name="Sun Y."/>
            <person name="Gao Y."/>
            <person name="Zhang L."/>
            <person name="Li S."/>
            <person name="Dai H."/>
            <person name="Hamel J.F."/>
            <person name="Liu C."/>
            <person name="Yu Y."/>
            <person name="Liu S."/>
            <person name="Lin W."/>
            <person name="Guo K."/>
            <person name="Jin S."/>
            <person name="Xu P."/>
            <person name="Storey K.B."/>
            <person name="Huan P."/>
            <person name="Zhang T."/>
            <person name="Zhou Y."/>
            <person name="Zhang J."/>
            <person name="Lin C."/>
            <person name="Li X."/>
            <person name="Xing L."/>
            <person name="Huo D."/>
            <person name="Sun M."/>
            <person name="Wang L."/>
            <person name="Mercier A."/>
            <person name="Li F."/>
            <person name="Yang H."/>
            <person name="Xiang J."/>
        </authorList>
    </citation>
    <scope>NUCLEOTIDE SEQUENCE [LARGE SCALE GENOMIC DNA]</scope>
    <source>
        <strain evidence="4">Shaxun</strain>
        <tissue evidence="4">Muscle</tissue>
    </source>
</reference>
<dbReference type="InterPro" id="IPR036179">
    <property type="entry name" value="Ig-like_dom_sf"/>
</dbReference>
<evidence type="ECO:0008006" key="6">
    <source>
        <dbReference type="Google" id="ProtNLM"/>
    </source>
</evidence>
<keyword evidence="5" id="KW-1185">Reference proteome</keyword>
<evidence type="ECO:0000313" key="4">
    <source>
        <dbReference type="EMBL" id="PIK52618.1"/>
    </source>
</evidence>
<dbReference type="InterPro" id="IPR007111">
    <property type="entry name" value="NACHT_NTPase"/>
</dbReference>
<proteinExistence type="predicted"/>
<dbReference type="Gene3D" id="3.40.50.300">
    <property type="entry name" value="P-loop containing nucleotide triphosphate hydrolases"/>
    <property type="match status" value="1"/>
</dbReference>
<dbReference type="PROSITE" id="PS50837">
    <property type="entry name" value="NACHT"/>
    <property type="match status" value="1"/>
</dbReference>
<feature type="domain" description="Ig-like" evidence="2">
    <location>
        <begin position="263"/>
        <end position="363"/>
    </location>
</feature>
<dbReference type="Proteomes" id="UP000230750">
    <property type="component" value="Unassembled WGS sequence"/>
</dbReference>
<gene>
    <name evidence="4" type="ORF">BSL78_10478</name>
</gene>
<dbReference type="Gene3D" id="2.60.40.10">
    <property type="entry name" value="Immunoglobulins"/>
    <property type="match status" value="2"/>
</dbReference>
<dbReference type="InterPro" id="IPR003599">
    <property type="entry name" value="Ig_sub"/>
</dbReference>
<dbReference type="SUPFAM" id="SSF48726">
    <property type="entry name" value="Immunoglobulin"/>
    <property type="match status" value="2"/>
</dbReference>
<dbReference type="InterPro" id="IPR013783">
    <property type="entry name" value="Ig-like_fold"/>
</dbReference>
<evidence type="ECO:0000259" key="3">
    <source>
        <dbReference type="PROSITE" id="PS50837"/>
    </source>
</evidence>
<evidence type="ECO:0000256" key="1">
    <source>
        <dbReference type="SAM" id="Phobius"/>
    </source>
</evidence>
<dbReference type="Pfam" id="PF05729">
    <property type="entry name" value="NACHT"/>
    <property type="match status" value="1"/>
</dbReference>
<dbReference type="PANTHER" id="PTHR46312">
    <property type="entry name" value="NACHT DOMAIN-CONTAINING PROTEIN"/>
    <property type="match status" value="1"/>
</dbReference>
<sequence length="1114" mass="126031">MDICNYMGYGEAEAGNSDRYDKVMAKQPILTVAFIIFASFALADEDVCKTPQVLEIGKSGKIACSFSEDFSSIHWYFNLEVKDGLPTISYNSNGVDGTGYTSGEFNIDPDGSLVINNVSVEHEAKFSVVEFETLQDLPREYEINIITFIRPRPTNPVIDDCAFGDVCYIQWHHDRPIVCRIQPARPSVALTWLVRTIGGDISVTNETTYSSLANTWTSSLSIDYPFIHSSYLALLVCKADDKLSLLDQTESLVLVHNQENESPSLETREVEVEQNKKIRLPCDAEHHQLLVWEKITQTDNAITTDTTVLIDAVGDGQTSVVSDEYKLEEGNLIIDQVDIHHEGLYRCTYNDGTAEGTNTVNLVVYVIPIPGYPVVEGCTHEQYCVLDVGYTGSLTCSVRGIRPEVELEWRVYHEDSTKMISLHDQQLKTTSNDETFTVFLTTHFTTKETAEKKLTVECRVVGSNAKHFNLSSKIDLLFPGLIKPGPTGQTTAETTQPSTSIAFVIVVVVILIIVIVVIVAGILYTVFGGKQRSKLPQKDEESVPLVTKQDSLFLSQLKSIYENLYCAVKPIPFLHGNFTVHELYVEGGIEYLSKNKKKENPWEPLDSYNNIFTHPEMMGNRWIIEGEPGYGKSTLSLQLAYEWCNKVPGSFMSDIDIFLFIRLRQLKGVKSIYEAIKMFILPKNSSFTVNDIKDLIGNSSSVLIILDGFDEYPDRDSNEISDVFDIINGKMLPECKVILTTRSLQRPKDYAPRTNVIKLTGFKTEAQDKYMQKAVTVNGCKSVENTIKEWLEENPILNDLCVVPLFFVMYAHLSLESDALRNCTSVTSFFRYMITCLHSHLKLKLKDENVDMLLLSENFHEVLDKLCFDHLNGHSYNPDISKDILIQKLGNEFLEHYLSIGILREEKSVVLSNEPGIQASDHVKTVSHVRFYHSLFCEWYAAHHLADVLDKITPGKNDEEGKWQILEDLEPSHLQYVYRFACGIKPKAAKQILDYLDVSQKAMESFSILCILEQGGNIDAIIDNVRNLCSGEEGLQLRHHDTRILQRSVIQLLKIAVSREITIKKFTLDECFKRVDLERNEIVLNTDVCLPPLIDVSQLWFHQKGFQLSEEDSK</sequence>
<dbReference type="SUPFAM" id="SSF52540">
    <property type="entry name" value="P-loop containing nucleoside triphosphate hydrolases"/>
    <property type="match status" value="1"/>
</dbReference>
<dbReference type="EMBL" id="MRZV01000320">
    <property type="protein sequence ID" value="PIK52618.1"/>
    <property type="molecule type" value="Genomic_DNA"/>
</dbReference>
<keyword evidence="1" id="KW-0472">Membrane</keyword>
<dbReference type="SMART" id="SM00409">
    <property type="entry name" value="IG"/>
    <property type="match status" value="2"/>
</dbReference>
<evidence type="ECO:0000313" key="5">
    <source>
        <dbReference type="Proteomes" id="UP000230750"/>
    </source>
</evidence>
<feature type="domain" description="NACHT" evidence="3">
    <location>
        <begin position="620"/>
        <end position="743"/>
    </location>
</feature>